<sequence length="262" mass="29229">MGRGDDRETHEVQKTLDQTLAEAILGVSKVINLFPSFQNKAKGHKPRNAATAKDSASPDQSASNTSSTREQLSYVGNPGPKIEEDHGKGLVNRDRVVECQEMMYVIREAMPNDAKDRLTPHEIKRLIMNKDKIGLGRCPCPYNFIPKTRIQPTAFSSGESTDEPDPNVNLCRSNRPSKKKKPTSTLDGDILMSKIETEGIQLKMPTIKVPGDLAKTYSLSFDLELKNGRRPSSIVTNTFELKNDQVERIFVDGKEFVKVSRV</sequence>
<dbReference type="AlphaFoldDB" id="A0A811JQK7"/>
<feature type="region of interest" description="Disordered" evidence="1">
    <location>
        <begin position="153"/>
        <end position="185"/>
    </location>
</feature>
<organism evidence="2 3">
    <name type="scientific">Bursaphelenchus okinawaensis</name>
    <dbReference type="NCBI Taxonomy" id="465554"/>
    <lineage>
        <taxon>Eukaryota</taxon>
        <taxon>Metazoa</taxon>
        <taxon>Ecdysozoa</taxon>
        <taxon>Nematoda</taxon>
        <taxon>Chromadorea</taxon>
        <taxon>Rhabditida</taxon>
        <taxon>Tylenchina</taxon>
        <taxon>Tylenchomorpha</taxon>
        <taxon>Aphelenchoidea</taxon>
        <taxon>Aphelenchoididae</taxon>
        <taxon>Bursaphelenchus</taxon>
    </lineage>
</organism>
<gene>
    <name evidence="2" type="ORF">BOKJ2_LOCUS230</name>
</gene>
<evidence type="ECO:0000313" key="3">
    <source>
        <dbReference type="Proteomes" id="UP000614601"/>
    </source>
</evidence>
<dbReference type="EMBL" id="CAJFDH010000001">
    <property type="protein sequence ID" value="CAD5205546.1"/>
    <property type="molecule type" value="Genomic_DNA"/>
</dbReference>
<accession>A0A811JQK7</accession>
<comment type="caution">
    <text evidence="2">The sequence shown here is derived from an EMBL/GenBank/DDBJ whole genome shotgun (WGS) entry which is preliminary data.</text>
</comment>
<evidence type="ECO:0000313" key="2">
    <source>
        <dbReference type="EMBL" id="CAD5205546.1"/>
    </source>
</evidence>
<evidence type="ECO:0000256" key="1">
    <source>
        <dbReference type="SAM" id="MobiDB-lite"/>
    </source>
</evidence>
<dbReference type="EMBL" id="CAJFCW020000001">
    <property type="protein sequence ID" value="CAG9077994.1"/>
    <property type="molecule type" value="Genomic_DNA"/>
</dbReference>
<feature type="region of interest" description="Disordered" evidence="1">
    <location>
        <begin position="39"/>
        <end position="87"/>
    </location>
</feature>
<name>A0A811JQK7_9BILA</name>
<proteinExistence type="predicted"/>
<keyword evidence="3" id="KW-1185">Reference proteome</keyword>
<reference evidence="2" key="1">
    <citation type="submission" date="2020-09" db="EMBL/GenBank/DDBJ databases">
        <authorList>
            <person name="Kikuchi T."/>
        </authorList>
    </citation>
    <scope>NUCLEOTIDE SEQUENCE</scope>
    <source>
        <strain evidence="2">SH1</strain>
    </source>
</reference>
<dbReference type="Proteomes" id="UP000783686">
    <property type="component" value="Unassembled WGS sequence"/>
</dbReference>
<dbReference type="Proteomes" id="UP000614601">
    <property type="component" value="Unassembled WGS sequence"/>
</dbReference>
<feature type="compositionally biased region" description="Polar residues" evidence="1">
    <location>
        <begin position="57"/>
        <end position="71"/>
    </location>
</feature>
<protein>
    <submittedName>
        <fullName evidence="2">Uncharacterized protein</fullName>
    </submittedName>
</protein>